<accession>A0A507QRP4</accession>
<dbReference type="InterPro" id="IPR000156">
    <property type="entry name" value="Ran_bind_dom"/>
</dbReference>
<evidence type="ECO:0000256" key="6">
    <source>
        <dbReference type="SAM" id="MobiDB-lite"/>
    </source>
</evidence>
<dbReference type="InterPro" id="IPR045231">
    <property type="entry name" value="Yip1/4-like"/>
</dbReference>
<dbReference type="InterPro" id="IPR011993">
    <property type="entry name" value="PH-like_dom_sf"/>
</dbReference>
<evidence type="ECO:0000256" key="3">
    <source>
        <dbReference type="ARBA" id="ARBA00022692"/>
    </source>
</evidence>
<keyword evidence="5 7" id="KW-0472">Membrane</keyword>
<evidence type="ECO:0000259" key="8">
    <source>
        <dbReference type="PROSITE" id="PS50196"/>
    </source>
</evidence>
<reference evidence="9 10" key="1">
    <citation type="submission" date="2019-06" db="EMBL/GenBank/DDBJ databases">
        <title>Wine fermentation using esterase from Monascus purpureus.</title>
        <authorList>
            <person name="Geng C."/>
            <person name="Zhang Y."/>
        </authorList>
    </citation>
    <scope>NUCLEOTIDE SEQUENCE [LARGE SCALE GENOMIC DNA]</scope>
    <source>
        <strain evidence="9">HQ1</strain>
    </source>
</reference>
<dbReference type="CDD" id="cd13180">
    <property type="entry name" value="RanBD_RanBP3"/>
    <property type="match status" value="1"/>
</dbReference>
<feature type="region of interest" description="Disordered" evidence="6">
    <location>
        <begin position="535"/>
        <end position="572"/>
    </location>
</feature>
<keyword evidence="10" id="KW-1185">Reference proteome</keyword>
<gene>
    <name evidence="9" type="ORF">MPDQ_001566</name>
</gene>
<dbReference type="EMBL" id="VIFY01000142">
    <property type="protein sequence ID" value="TQB69657.1"/>
    <property type="molecule type" value="Genomic_DNA"/>
</dbReference>
<dbReference type="Pfam" id="PF00638">
    <property type="entry name" value="Ran_BP1"/>
    <property type="match status" value="1"/>
</dbReference>
<dbReference type="SMART" id="SM00160">
    <property type="entry name" value="RanBD"/>
    <property type="match status" value="1"/>
</dbReference>
<evidence type="ECO:0000256" key="5">
    <source>
        <dbReference type="ARBA" id="ARBA00023136"/>
    </source>
</evidence>
<feature type="region of interest" description="Disordered" evidence="6">
    <location>
        <begin position="28"/>
        <end position="61"/>
    </location>
</feature>
<dbReference type="PANTHER" id="PTHR21236">
    <property type="entry name" value="GOLGI MEMBRANE PROTEIN YIP1"/>
    <property type="match status" value="1"/>
</dbReference>
<dbReference type="GO" id="GO:0006888">
    <property type="term" value="P:endoplasmic reticulum to Golgi vesicle-mediated transport"/>
    <property type="evidence" value="ECO:0007669"/>
    <property type="project" value="InterPro"/>
</dbReference>
<feature type="compositionally biased region" description="Basic and acidic residues" evidence="6">
    <location>
        <begin position="431"/>
        <end position="440"/>
    </location>
</feature>
<feature type="transmembrane region" description="Helical" evidence="7">
    <location>
        <begin position="189"/>
        <end position="210"/>
    </location>
</feature>
<comment type="subcellular location">
    <subcellularLocation>
        <location evidence="1">Membrane</location>
        <topology evidence="1">Multi-pass membrane protein</topology>
    </subcellularLocation>
</comment>
<feature type="compositionally biased region" description="Polar residues" evidence="6">
    <location>
        <begin position="49"/>
        <end position="61"/>
    </location>
</feature>
<feature type="compositionally biased region" description="Basic and acidic residues" evidence="6">
    <location>
        <begin position="356"/>
        <end position="378"/>
    </location>
</feature>
<evidence type="ECO:0000256" key="1">
    <source>
        <dbReference type="ARBA" id="ARBA00004141"/>
    </source>
</evidence>
<feature type="transmembrane region" description="Helical" evidence="7">
    <location>
        <begin position="165"/>
        <end position="183"/>
    </location>
</feature>
<feature type="compositionally biased region" description="Polar residues" evidence="6">
    <location>
        <begin position="536"/>
        <end position="558"/>
    </location>
</feature>
<feature type="compositionally biased region" description="Basic and acidic residues" evidence="6">
    <location>
        <begin position="641"/>
        <end position="656"/>
    </location>
</feature>
<feature type="transmembrane region" description="Helical" evidence="7">
    <location>
        <begin position="250"/>
        <end position="271"/>
    </location>
</feature>
<dbReference type="InterPro" id="IPR006977">
    <property type="entry name" value="Yip1_dom"/>
</dbReference>
<feature type="compositionally biased region" description="Acidic residues" evidence="6">
    <location>
        <begin position="631"/>
        <end position="640"/>
    </location>
</feature>
<comment type="similarity">
    <text evidence="2">Belongs to the YIP1 family.</text>
</comment>
<proteinExistence type="inferred from homology"/>
<name>A0A507QRP4_MONPU</name>
<dbReference type="STRING" id="5098.A0A507QRP4"/>
<keyword evidence="4 7" id="KW-1133">Transmembrane helix</keyword>
<organism evidence="9 10">
    <name type="scientific">Monascus purpureus</name>
    <name type="common">Red mold</name>
    <name type="synonym">Monascus anka</name>
    <dbReference type="NCBI Taxonomy" id="5098"/>
    <lineage>
        <taxon>Eukaryota</taxon>
        <taxon>Fungi</taxon>
        <taxon>Dikarya</taxon>
        <taxon>Ascomycota</taxon>
        <taxon>Pezizomycotina</taxon>
        <taxon>Eurotiomycetes</taxon>
        <taxon>Eurotiomycetidae</taxon>
        <taxon>Eurotiales</taxon>
        <taxon>Aspergillaceae</taxon>
        <taxon>Monascus</taxon>
    </lineage>
</organism>
<keyword evidence="3 7" id="KW-0812">Transmembrane</keyword>
<evidence type="ECO:0000256" key="2">
    <source>
        <dbReference type="ARBA" id="ARBA00010596"/>
    </source>
</evidence>
<evidence type="ECO:0000256" key="4">
    <source>
        <dbReference type="ARBA" id="ARBA00022989"/>
    </source>
</evidence>
<feature type="compositionally biased region" description="Basic and acidic residues" evidence="6">
    <location>
        <begin position="447"/>
        <end position="481"/>
    </location>
</feature>
<feature type="compositionally biased region" description="Polar residues" evidence="6">
    <location>
        <begin position="486"/>
        <end position="507"/>
    </location>
</feature>
<sequence>MASAAGPSREDFRDEDSILGDDLIEADDAIAAEDPLHEPSDTAPLRGNIQPSASIRGNNFSSNYLTSSIPGEDRRAPQNTIDESVWQTLSRDLLAVWEKMRQVLWPKYLLGGLLQRSGGGIGAAERGEAPGFGRSGGLRNLVGRWPDADVVLQGGMSEGLRDWDLWGPLIFCLLLSMFLSMRAKKDQSSLVFSGVFSIVWIGEAVVTLQIKLLGGNISFFQSVCIIGYTLFPLVIASLLSALGLPTIPRIPVYLVLIAWSLAAGISILGGSGVIKNRVGIAVYPLLVFYVAIGSETPEEINPSDNDSGERPVRKKLKETSITSAPPSFAEDHSIDPSANKEREGADSRTRSRGRKRSFDEIQPEEEKVQNSEGRDVSSPRRKRSRDSNPEHGGSTSPIEIEKREDPNTPPEQLSGDTASRKIMSPKKKRSRDQLDKDEFQGKAAAKSTEEKSSAESLGDKGERDVKRHRDDSQERDSDSKGPIKSAFSNTSTVSPFGSLASSTPSTSKEGESPKKAPSTSASAFASSSLAAFASSEQSPFGSLGSSTTSVFKSASASQPEKPASTGFVAASGPSPFAAAATSGFGTLGSGFSSFSNAFPKTTLTGGLTSFASPGGPEILGTSKPKPLGATSDDEEEEQEVEESKPKEFEKEVPDERFQEQHIETGEENEKTYFSCKGKLFQFTEKKWKERGIGTFKINVKEPAEGKKTARMIMRADGVLRVMLNSPVFKGMAAGDIEGKEPKNKQINLASVEEGRSVPYLLRTGNEEVAKQLYHTLCRLQEEL</sequence>
<feature type="transmembrane region" description="Helical" evidence="7">
    <location>
        <begin position="222"/>
        <end position="244"/>
    </location>
</feature>
<feature type="region of interest" description="Disordered" evidence="6">
    <location>
        <begin position="318"/>
        <end position="521"/>
    </location>
</feature>
<evidence type="ECO:0000313" key="10">
    <source>
        <dbReference type="Proteomes" id="UP000319663"/>
    </source>
</evidence>
<dbReference type="Proteomes" id="UP000319663">
    <property type="component" value="Unassembled WGS sequence"/>
</dbReference>
<dbReference type="GO" id="GO:0016020">
    <property type="term" value="C:membrane"/>
    <property type="evidence" value="ECO:0007669"/>
    <property type="project" value="UniProtKB-SubCell"/>
</dbReference>
<dbReference type="GO" id="GO:0005802">
    <property type="term" value="C:trans-Golgi network"/>
    <property type="evidence" value="ECO:0007669"/>
    <property type="project" value="TreeGrafter"/>
</dbReference>
<feature type="compositionally biased region" description="Basic and acidic residues" evidence="6">
    <location>
        <begin position="329"/>
        <end position="349"/>
    </location>
</feature>
<dbReference type="SUPFAM" id="SSF50729">
    <property type="entry name" value="PH domain-like"/>
    <property type="match status" value="1"/>
</dbReference>
<dbReference type="Pfam" id="PF04893">
    <property type="entry name" value="Yip1"/>
    <property type="match status" value="1"/>
</dbReference>
<dbReference type="Gene3D" id="2.30.29.30">
    <property type="entry name" value="Pleckstrin-homology domain (PH domain)/Phosphotyrosine-binding domain (PTB)"/>
    <property type="match status" value="1"/>
</dbReference>
<dbReference type="PANTHER" id="PTHR21236:SF1">
    <property type="entry name" value="PROTEIN YIPF6"/>
    <property type="match status" value="1"/>
</dbReference>
<feature type="domain" description="RanBD1" evidence="8">
    <location>
        <begin position="647"/>
        <end position="783"/>
    </location>
</feature>
<feature type="region of interest" description="Disordered" evidence="6">
    <location>
        <begin position="608"/>
        <end position="656"/>
    </location>
</feature>
<protein>
    <recommendedName>
        <fullName evidence="8">RanBD1 domain-containing protein</fullName>
    </recommendedName>
</protein>
<dbReference type="PROSITE" id="PS50196">
    <property type="entry name" value="RANBD1"/>
    <property type="match status" value="1"/>
</dbReference>
<dbReference type="AlphaFoldDB" id="A0A507QRP4"/>
<comment type="caution">
    <text evidence="9">The sequence shown here is derived from an EMBL/GenBank/DDBJ whole genome shotgun (WGS) entry which is preliminary data.</text>
</comment>
<evidence type="ECO:0000313" key="9">
    <source>
        <dbReference type="EMBL" id="TQB69657.1"/>
    </source>
</evidence>
<evidence type="ECO:0000256" key="7">
    <source>
        <dbReference type="SAM" id="Phobius"/>
    </source>
</evidence>